<dbReference type="RefSeq" id="WP_159270008.1">
    <property type="nucleotide sequence ID" value="NZ_CACSIK010000003.1"/>
</dbReference>
<gene>
    <name evidence="4" type="ORF">IHBHHGIJ_03256</name>
    <name evidence="5" type="ORF">KFEGEMFD_03469</name>
    <name evidence="6" type="ORF">KFEGEMFD_04001</name>
</gene>
<dbReference type="InterPro" id="IPR009057">
    <property type="entry name" value="Homeodomain-like_sf"/>
</dbReference>
<feature type="DNA-binding region" description="H-T-H motif" evidence="2">
    <location>
        <begin position="31"/>
        <end position="50"/>
    </location>
</feature>
<dbReference type="EMBL" id="CACSIM010000008">
    <property type="protein sequence ID" value="CAA0122427.1"/>
    <property type="molecule type" value="Genomic_DNA"/>
</dbReference>
<name>A0A5S9QVH8_9GAMM</name>
<evidence type="ECO:0000256" key="2">
    <source>
        <dbReference type="PROSITE-ProRule" id="PRU00335"/>
    </source>
</evidence>
<dbReference type="Proteomes" id="UP000435877">
    <property type="component" value="Unassembled WGS sequence"/>
</dbReference>
<dbReference type="PANTHER" id="PTHR43479:SF11">
    <property type="entry name" value="ACREF_ENVCD OPERON REPRESSOR-RELATED"/>
    <property type="match status" value="1"/>
</dbReference>
<reference evidence="7 8" key="1">
    <citation type="submission" date="2019-11" db="EMBL/GenBank/DDBJ databases">
        <authorList>
            <person name="Holert J."/>
        </authorList>
    </citation>
    <scope>NUCLEOTIDE SEQUENCE [LARGE SCALE GENOMIC DNA]</scope>
    <source>
        <strain evidence="6">BC3_2A</strain>
        <strain evidence="4">SB11_1A</strain>
    </source>
</reference>
<evidence type="ECO:0000313" key="6">
    <source>
        <dbReference type="EMBL" id="CAA0122427.1"/>
    </source>
</evidence>
<dbReference type="AlphaFoldDB" id="A0A5S9QVH8"/>
<evidence type="ECO:0000256" key="1">
    <source>
        <dbReference type="ARBA" id="ARBA00023125"/>
    </source>
</evidence>
<dbReference type="PRINTS" id="PR00455">
    <property type="entry name" value="HTHTETR"/>
</dbReference>
<dbReference type="Gene3D" id="1.10.357.10">
    <property type="entry name" value="Tetracycline Repressor, domain 2"/>
    <property type="match status" value="1"/>
</dbReference>
<dbReference type="Proteomes" id="UP000439591">
    <property type="component" value="Unassembled WGS sequence"/>
</dbReference>
<dbReference type="SUPFAM" id="SSF46689">
    <property type="entry name" value="Homeodomain-like"/>
    <property type="match status" value="1"/>
</dbReference>
<evidence type="ECO:0000313" key="4">
    <source>
        <dbReference type="EMBL" id="CAA0111021.1"/>
    </source>
</evidence>
<evidence type="ECO:0000313" key="5">
    <source>
        <dbReference type="EMBL" id="CAA0118405.1"/>
    </source>
</evidence>
<protein>
    <submittedName>
        <fullName evidence="6">HTH-type transcriptional repressor</fullName>
    </submittedName>
</protein>
<dbReference type="PANTHER" id="PTHR43479">
    <property type="entry name" value="ACREF/ENVCD OPERON REPRESSOR-RELATED"/>
    <property type="match status" value="1"/>
</dbReference>
<dbReference type="EMBL" id="CACSIM010000006">
    <property type="protein sequence ID" value="CAA0118405.1"/>
    <property type="molecule type" value="Genomic_DNA"/>
</dbReference>
<dbReference type="InterPro" id="IPR001647">
    <property type="entry name" value="HTH_TetR"/>
</dbReference>
<dbReference type="PROSITE" id="PS50977">
    <property type="entry name" value="HTH_TETR_2"/>
    <property type="match status" value="1"/>
</dbReference>
<organism evidence="6 8">
    <name type="scientific">Zhongshania aliphaticivorans</name>
    <dbReference type="NCBI Taxonomy" id="1470434"/>
    <lineage>
        <taxon>Bacteria</taxon>
        <taxon>Pseudomonadati</taxon>
        <taxon>Pseudomonadota</taxon>
        <taxon>Gammaproteobacteria</taxon>
        <taxon>Cellvibrionales</taxon>
        <taxon>Spongiibacteraceae</taxon>
        <taxon>Zhongshania</taxon>
    </lineage>
</organism>
<dbReference type="Pfam" id="PF00440">
    <property type="entry name" value="TetR_N"/>
    <property type="match status" value="1"/>
</dbReference>
<sequence>MTVSSNPEDVRAAVRSAAQNLLLAKGYEATTIRDISHQAKVSTGSIYHFFGSKDGVLASLIKEIFEGSGRDADNLRRPGDSAYLVLAYELVGQLKLISENQHLAELYAAAYRSWKITEVVLDAGTARNQSLFTEVLPSWGRQDFYIATSVIKGTLAVLVDERIHVNALDLSRRIQVLLKATLPTFELPEQDFPKILSIALERIAV</sequence>
<evidence type="ECO:0000313" key="8">
    <source>
        <dbReference type="Proteomes" id="UP000439591"/>
    </source>
</evidence>
<feature type="domain" description="HTH tetR-type" evidence="3">
    <location>
        <begin position="8"/>
        <end position="68"/>
    </location>
</feature>
<keyword evidence="1 2" id="KW-0238">DNA-binding</keyword>
<dbReference type="InterPro" id="IPR050624">
    <property type="entry name" value="HTH-type_Tx_Regulator"/>
</dbReference>
<proteinExistence type="predicted"/>
<evidence type="ECO:0000313" key="7">
    <source>
        <dbReference type="Proteomes" id="UP000435877"/>
    </source>
</evidence>
<evidence type="ECO:0000259" key="3">
    <source>
        <dbReference type="PROSITE" id="PS50977"/>
    </source>
</evidence>
<accession>A0A5S9QVH8</accession>
<dbReference type="PROSITE" id="PS01081">
    <property type="entry name" value="HTH_TETR_1"/>
    <property type="match status" value="1"/>
</dbReference>
<dbReference type="EMBL" id="CACSIK010000003">
    <property type="protein sequence ID" value="CAA0111021.1"/>
    <property type="molecule type" value="Genomic_DNA"/>
</dbReference>
<keyword evidence="7" id="KW-1185">Reference proteome</keyword>
<dbReference type="GO" id="GO:0003677">
    <property type="term" value="F:DNA binding"/>
    <property type="evidence" value="ECO:0007669"/>
    <property type="project" value="UniProtKB-UniRule"/>
</dbReference>
<dbReference type="OrthoDB" id="5982141at2"/>
<dbReference type="InterPro" id="IPR023772">
    <property type="entry name" value="DNA-bd_HTH_TetR-type_CS"/>
</dbReference>